<proteinExistence type="predicted"/>
<dbReference type="SMART" id="SM00419">
    <property type="entry name" value="HTH_CRP"/>
    <property type="match status" value="1"/>
</dbReference>
<evidence type="ECO:0000313" key="6">
    <source>
        <dbReference type="EMBL" id="EKV32012.1"/>
    </source>
</evidence>
<dbReference type="OrthoDB" id="9776746at2"/>
<sequence>MTQDTETALAAIRTAFPELAAIDGEGLRVFRDALRVMEVPPGTVLFSEGSECQAYVLVLDGSVRVQKISESGREIVLYRVERGQTCVLTTACLMTSAEYGAEGVAETPVKAAVLSAAAFQALLDASPAFRRFVFTVYAGRIADLLMLIEEVAFGRVDMRLAQALRAHARRDGHATVTTTHQALATELGTAREVVSRQLKEFERRGWVALSRGRIEIRDDAALRALGT</sequence>
<dbReference type="InterPro" id="IPR000595">
    <property type="entry name" value="cNMP-bd_dom"/>
</dbReference>
<dbReference type="Pfam" id="PF00027">
    <property type="entry name" value="cNMP_binding"/>
    <property type="match status" value="1"/>
</dbReference>
<evidence type="ECO:0000259" key="4">
    <source>
        <dbReference type="PROSITE" id="PS50042"/>
    </source>
</evidence>
<accession>K9H355</accession>
<keyword evidence="7" id="KW-1185">Reference proteome</keyword>
<dbReference type="Proteomes" id="UP000009881">
    <property type="component" value="Unassembled WGS sequence"/>
</dbReference>
<dbReference type="Pfam" id="PF13545">
    <property type="entry name" value="HTH_Crp_2"/>
    <property type="match status" value="1"/>
</dbReference>
<dbReference type="STRING" id="1238182.C882_3076"/>
<dbReference type="GO" id="GO:0005829">
    <property type="term" value="C:cytosol"/>
    <property type="evidence" value="ECO:0007669"/>
    <property type="project" value="TreeGrafter"/>
</dbReference>
<dbReference type="InterPro" id="IPR012318">
    <property type="entry name" value="HTH_CRP"/>
</dbReference>
<dbReference type="InterPro" id="IPR014710">
    <property type="entry name" value="RmlC-like_jellyroll"/>
</dbReference>
<dbReference type="PROSITE" id="PS50042">
    <property type="entry name" value="CNMP_BINDING_3"/>
    <property type="match status" value="1"/>
</dbReference>
<dbReference type="InterPro" id="IPR036388">
    <property type="entry name" value="WH-like_DNA-bd_sf"/>
</dbReference>
<dbReference type="InterPro" id="IPR018490">
    <property type="entry name" value="cNMP-bd_dom_sf"/>
</dbReference>
<dbReference type="SUPFAM" id="SSF46785">
    <property type="entry name" value="Winged helix' DNA-binding domain"/>
    <property type="match status" value="1"/>
</dbReference>
<keyword evidence="3" id="KW-0804">Transcription</keyword>
<dbReference type="GO" id="GO:0003677">
    <property type="term" value="F:DNA binding"/>
    <property type="evidence" value="ECO:0007669"/>
    <property type="project" value="UniProtKB-KW"/>
</dbReference>
<gene>
    <name evidence="6" type="ORF">C882_3076</name>
</gene>
<dbReference type="SUPFAM" id="SSF51206">
    <property type="entry name" value="cAMP-binding domain-like"/>
    <property type="match status" value="1"/>
</dbReference>
<dbReference type="Gene3D" id="2.60.120.10">
    <property type="entry name" value="Jelly Rolls"/>
    <property type="match status" value="1"/>
</dbReference>
<dbReference type="PATRIC" id="fig|1238182.3.peg.824"/>
<protein>
    <submittedName>
        <fullName evidence="6">Transcriptional regulator, Crp/Fnr family</fullName>
    </submittedName>
</protein>
<dbReference type="RefSeq" id="WP_009539273.1">
    <property type="nucleotide sequence ID" value="NZ_ANHY01000004.1"/>
</dbReference>
<feature type="domain" description="HTH crp-type" evidence="5">
    <location>
        <begin position="154"/>
        <end position="220"/>
    </location>
</feature>
<dbReference type="AlphaFoldDB" id="K9H355"/>
<keyword evidence="1" id="KW-0805">Transcription regulation</keyword>
<dbReference type="CDD" id="cd00038">
    <property type="entry name" value="CAP_ED"/>
    <property type="match status" value="1"/>
</dbReference>
<feature type="domain" description="Cyclic nucleotide-binding" evidence="4">
    <location>
        <begin position="18"/>
        <end position="140"/>
    </location>
</feature>
<evidence type="ECO:0000256" key="2">
    <source>
        <dbReference type="ARBA" id="ARBA00023125"/>
    </source>
</evidence>
<reference evidence="6 7" key="1">
    <citation type="journal article" date="2013" name="Genome Announc.">
        <title>Draft Genome Sequence of an Alphaproteobacterium, Caenispirillum salinarum AK4(T), Isolated from a Solar Saltern.</title>
        <authorList>
            <person name="Khatri I."/>
            <person name="Singh A."/>
            <person name="Korpole S."/>
            <person name="Pinnaka A.K."/>
            <person name="Subramanian S."/>
        </authorList>
    </citation>
    <scope>NUCLEOTIDE SEQUENCE [LARGE SCALE GENOMIC DNA]</scope>
    <source>
        <strain evidence="6 7">AK4</strain>
    </source>
</reference>
<dbReference type="eggNOG" id="COG0664">
    <property type="taxonomic scope" value="Bacteria"/>
</dbReference>
<dbReference type="PROSITE" id="PS51063">
    <property type="entry name" value="HTH_CRP_2"/>
    <property type="match status" value="1"/>
</dbReference>
<dbReference type="PANTHER" id="PTHR24567:SF74">
    <property type="entry name" value="HTH-TYPE TRANSCRIPTIONAL REGULATOR ARCR"/>
    <property type="match status" value="1"/>
</dbReference>
<dbReference type="InterPro" id="IPR050397">
    <property type="entry name" value="Env_Response_Regulators"/>
</dbReference>
<evidence type="ECO:0000313" key="7">
    <source>
        <dbReference type="Proteomes" id="UP000009881"/>
    </source>
</evidence>
<organism evidence="6 7">
    <name type="scientific">Caenispirillum salinarum AK4</name>
    <dbReference type="NCBI Taxonomy" id="1238182"/>
    <lineage>
        <taxon>Bacteria</taxon>
        <taxon>Pseudomonadati</taxon>
        <taxon>Pseudomonadota</taxon>
        <taxon>Alphaproteobacteria</taxon>
        <taxon>Rhodospirillales</taxon>
        <taxon>Novispirillaceae</taxon>
        <taxon>Caenispirillum</taxon>
    </lineage>
</organism>
<comment type="caution">
    <text evidence="6">The sequence shown here is derived from an EMBL/GenBank/DDBJ whole genome shotgun (WGS) entry which is preliminary data.</text>
</comment>
<dbReference type="Gene3D" id="1.10.10.10">
    <property type="entry name" value="Winged helix-like DNA-binding domain superfamily/Winged helix DNA-binding domain"/>
    <property type="match status" value="1"/>
</dbReference>
<evidence type="ECO:0000259" key="5">
    <source>
        <dbReference type="PROSITE" id="PS51063"/>
    </source>
</evidence>
<name>K9H355_9PROT</name>
<dbReference type="GO" id="GO:0003700">
    <property type="term" value="F:DNA-binding transcription factor activity"/>
    <property type="evidence" value="ECO:0007669"/>
    <property type="project" value="TreeGrafter"/>
</dbReference>
<dbReference type="PANTHER" id="PTHR24567">
    <property type="entry name" value="CRP FAMILY TRANSCRIPTIONAL REGULATORY PROTEIN"/>
    <property type="match status" value="1"/>
</dbReference>
<dbReference type="EMBL" id="ANHY01000004">
    <property type="protein sequence ID" value="EKV32012.1"/>
    <property type="molecule type" value="Genomic_DNA"/>
</dbReference>
<dbReference type="InterPro" id="IPR036390">
    <property type="entry name" value="WH_DNA-bd_sf"/>
</dbReference>
<keyword evidence="2" id="KW-0238">DNA-binding</keyword>
<evidence type="ECO:0000256" key="3">
    <source>
        <dbReference type="ARBA" id="ARBA00023163"/>
    </source>
</evidence>
<evidence type="ECO:0000256" key="1">
    <source>
        <dbReference type="ARBA" id="ARBA00023015"/>
    </source>
</evidence>